<dbReference type="Proteomes" id="UP000266669">
    <property type="component" value="Unassembled WGS sequence"/>
</dbReference>
<protein>
    <submittedName>
        <fullName evidence="4">Alpha/beta hydrolase</fullName>
    </submittedName>
</protein>
<evidence type="ECO:0000256" key="1">
    <source>
        <dbReference type="ARBA" id="ARBA00008645"/>
    </source>
</evidence>
<dbReference type="GO" id="GO:0016020">
    <property type="term" value="C:membrane"/>
    <property type="evidence" value="ECO:0007669"/>
    <property type="project" value="TreeGrafter"/>
</dbReference>
<organism evidence="4 5">
    <name type="scientific">Leptospira stimsonii</name>
    <dbReference type="NCBI Taxonomy" id="2202203"/>
    <lineage>
        <taxon>Bacteria</taxon>
        <taxon>Pseudomonadati</taxon>
        <taxon>Spirochaetota</taxon>
        <taxon>Spirochaetia</taxon>
        <taxon>Leptospirales</taxon>
        <taxon>Leptospiraceae</taxon>
        <taxon>Leptospira</taxon>
    </lineage>
</organism>
<dbReference type="RefSeq" id="WP_118982823.1">
    <property type="nucleotide sequence ID" value="NZ_QHCS01000004.1"/>
</dbReference>
<dbReference type="InterPro" id="IPR000639">
    <property type="entry name" value="Epox_hydrolase-like"/>
</dbReference>
<dbReference type="InterPro" id="IPR029058">
    <property type="entry name" value="AB_hydrolase_fold"/>
</dbReference>
<proteinExistence type="inferred from homology"/>
<dbReference type="AlphaFoldDB" id="A0A8B3CMJ4"/>
<reference evidence="5" key="1">
    <citation type="submission" date="2018-05" db="EMBL/GenBank/DDBJ databases">
        <title>Leptospira yasudae sp. nov. and Leptospira stimsonii sp. nov., two pathogenic species of the genus Leptospira isolated from environmental sources.</title>
        <authorList>
            <person name="Casanovas-Massana A."/>
            <person name="Hamond C."/>
            <person name="Santos L.A."/>
            <person name="Hacker K.P."/>
            <person name="Balassiano I."/>
            <person name="Medeiros M.A."/>
            <person name="Reis M.G."/>
            <person name="Ko A.I."/>
            <person name="Wunder E.A."/>
        </authorList>
    </citation>
    <scope>NUCLEOTIDE SEQUENCE [LARGE SCALE GENOMIC DNA]</scope>
    <source>
        <strain evidence="5">AMB6-RJ</strain>
    </source>
</reference>
<accession>A0A8B3CMJ4</accession>
<evidence type="ECO:0000313" key="4">
    <source>
        <dbReference type="EMBL" id="RHX84913.1"/>
    </source>
</evidence>
<dbReference type="InterPro" id="IPR000073">
    <property type="entry name" value="AB_hydrolase_1"/>
</dbReference>
<comment type="caution">
    <text evidence="4">The sequence shown here is derived from an EMBL/GenBank/DDBJ whole genome shotgun (WGS) entry which is preliminary data.</text>
</comment>
<evidence type="ECO:0000313" key="5">
    <source>
        <dbReference type="Proteomes" id="UP000266669"/>
    </source>
</evidence>
<dbReference type="Gene3D" id="3.40.50.1820">
    <property type="entry name" value="alpha/beta hydrolase"/>
    <property type="match status" value="1"/>
</dbReference>
<dbReference type="EMBL" id="QHCS01000004">
    <property type="protein sequence ID" value="RHX84913.1"/>
    <property type="molecule type" value="Genomic_DNA"/>
</dbReference>
<evidence type="ECO:0000256" key="2">
    <source>
        <dbReference type="ARBA" id="ARBA00022801"/>
    </source>
</evidence>
<dbReference type="SUPFAM" id="SSF53474">
    <property type="entry name" value="alpha/beta-Hydrolases"/>
    <property type="match status" value="1"/>
</dbReference>
<dbReference type="PANTHER" id="PTHR43798:SF14">
    <property type="entry name" value="SERINE HYDROLASE-LIKE PROTEIN DDB_G0286239"/>
    <property type="match status" value="1"/>
</dbReference>
<feature type="domain" description="AB hydrolase-1" evidence="3">
    <location>
        <begin position="27"/>
        <end position="272"/>
    </location>
</feature>
<comment type="similarity">
    <text evidence="1">Belongs to the AB hydrolase superfamily.</text>
</comment>
<name>A0A8B3CMJ4_9LEPT</name>
<dbReference type="PRINTS" id="PR00111">
    <property type="entry name" value="ABHYDROLASE"/>
</dbReference>
<dbReference type="Pfam" id="PF00561">
    <property type="entry name" value="Abhydrolase_1"/>
    <property type="match status" value="1"/>
</dbReference>
<keyword evidence="2 4" id="KW-0378">Hydrolase</keyword>
<sequence>MSEIESGFFQSGGYNLAYKIHRNGKDNALLLFHGFQDASDTFLYQFPFLSQHFDIYRFDYRGHGDSDWLREGNYHFIQTLVDVKTFISSFLPEKFHILGHSMGGGIGARFAGIYPERIKSLVCLEGFMSLQSPEFEKKRLKAWLDTIENNEVGTKDRKNKTFSSIDEVASRLKPVYPKLDSSKIRDLAEYLTKKTDHGYQWKNDPLYKRGFPFVFSPFLTRHLWESIDSPTLIIYGKETHLMPENREEILSHFKHLEYIEMENAGHNMHHDQPELLVELLSAFYKKHDLIFNLS</sequence>
<dbReference type="InterPro" id="IPR050266">
    <property type="entry name" value="AB_hydrolase_sf"/>
</dbReference>
<evidence type="ECO:0000259" key="3">
    <source>
        <dbReference type="Pfam" id="PF00561"/>
    </source>
</evidence>
<dbReference type="PANTHER" id="PTHR43798">
    <property type="entry name" value="MONOACYLGLYCEROL LIPASE"/>
    <property type="match status" value="1"/>
</dbReference>
<gene>
    <name evidence="4" type="ORF">DLM78_15900</name>
</gene>
<dbReference type="GO" id="GO:0016787">
    <property type="term" value="F:hydrolase activity"/>
    <property type="evidence" value="ECO:0007669"/>
    <property type="project" value="UniProtKB-KW"/>
</dbReference>
<dbReference type="PRINTS" id="PR00412">
    <property type="entry name" value="EPOXHYDRLASE"/>
</dbReference>